<dbReference type="EMBL" id="JX997183">
    <property type="protein sequence ID" value="AGE58714.1"/>
    <property type="molecule type" value="Genomic_DNA"/>
</dbReference>
<proteinExistence type="predicted"/>
<name>M1I874_9PHYC</name>
<reference evidence="1" key="1">
    <citation type="submission" date="2012-10" db="EMBL/GenBank/DDBJ databases">
        <title>Towards defining the chloroviruses: a genomic journey through a genus of large DNA viruses.</title>
        <authorList>
            <person name="Jeanniard A."/>
            <person name="Dunigan D.D."/>
            <person name="Gurnon J.R."/>
            <person name="Agarkova I."/>
            <person name="Kang M."/>
            <person name="Vitek J."/>
            <person name="Duncan G."/>
            <person name="McClung O.W."/>
            <person name="Larsen M."/>
            <person name="Claverie J.-M."/>
            <person name="Van Etten J.L."/>
            <person name="Blanc G."/>
        </authorList>
    </citation>
    <scope>NUCLEOTIDE SEQUENCE</scope>
</reference>
<accession>M1I874</accession>
<sequence>MNEILNIQSGSTINVIKIVTSSGPTIDRPNKTFKKKDVFTPRFFKSGNSVYTCNTFSMNVPVDTSLATIDFAEHMNGAVFKISYNNVNFVAPSLYPISGLGTNAVFDLHTGEIAQQRKITELGNRDVRVADEISDVAADDRSILITTKLVSERTPGELSRDVVLNEEIVAGKINLNTGFVSDVVHTKKISIVDDGIVDYYVKINIPAKHSHGIIEVVSGTFLSDIMIHLVRNKNTWKLMGDKMYDANVTNGIVFAKDPDTAMGISLIDWPRGAIMFPPKYNFKKFKNVNTWSISQQIGSMINTSVKIPGGEYSWKIRLFFGPIWQVQQHINSVMTISHGNEYKILYKDEVAKYKYQRRSKRNFHEYDYDYTF</sequence>
<dbReference type="KEGG" id="vg:40525578"/>
<evidence type="ECO:0000313" key="1">
    <source>
        <dbReference type="EMBL" id="AGE58714.1"/>
    </source>
</evidence>
<gene>
    <name evidence="1" type="primary">NYs-1_395R</name>
    <name evidence="1" type="ORF">PBCVNYs1_395R</name>
</gene>
<protein>
    <submittedName>
        <fullName evidence="1">Uncharacterized protein</fullName>
    </submittedName>
</protein>
<organism evidence="1">
    <name type="scientific">Paramecium bursaria Chlorella virus NYs1</name>
    <dbReference type="NCBI Taxonomy" id="83442"/>
    <lineage>
        <taxon>Viruses</taxon>
        <taxon>Varidnaviria</taxon>
        <taxon>Bamfordvirae</taxon>
        <taxon>Nucleocytoviricota</taxon>
        <taxon>Megaviricetes</taxon>
        <taxon>Algavirales</taxon>
        <taxon>Phycodnaviridae</taxon>
        <taxon>Chlorovirus</taxon>
        <taxon>Chlorovirus newyorkense</taxon>
    </lineage>
</organism>
<dbReference type="GeneID" id="40525578"/>
<dbReference type="RefSeq" id="YP_009665359.1">
    <property type="nucleotide sequence ID" value="NC_043235.1"/>
</dbReference>